<sequence>MKLRHILLVAVSLAPAQAYARGVLPGSAGMPSDGNNASTDTSFPDSDRGPTGPMSPTSLYAGMVGNATIGNPGVYAPEDLPVTLTFPPNSLGEAAAASVTAYTAVSARVVSRGKNCAAGSVFTVANTDTKITVSDGNGRFGSEVKVSSGGSGPANVIPANPVTPTSDRSSCRPPVFNLSWGVSAISLANQGWGYTSAPTATGGASTAADAEVASVTTMLGDAPFNLSEKLIATSRIGAANGVAALDGSGHVTAPISSSDLISQHTYIRDLQPKSEFPSRNYKATFFDNLQDPSTNPDTILFGGHQKYDDAFMKITAQTYSRGDLGGAVLSVTDSDQPTFNIRNGAGLDDAITMFLQSKDTAPRVEAGPEITDPVDNMRHTVAFSGTGLTITPALPDVEVARIKKKMRLYTNWKSGNATDSGGISGIAMSRHHIFVKPNVYYAYIADVKNTGSATAITVYRDPDRQEIGWRNEVSSSTDYPGHSSGDSIDTTTDTASSAPGLIWPYRKPSVFIGLANKKFIANPMSQMTAPTDTLTRAQAGYEVDIYTPENFADYSRFISGFTIAPNTNGHRLSDDSYVMHLGGTGFPHMLEIAAGAEASNIVGSSFYAGTVGYGDDDTSPEPVMAQGYAKLMAETTQYTSPNQSNQVVGGHPHSLVTYQQRMTDDTDGSHINANDVSLNIQEEFGGGSPDYYGHGGLDGMMLGKVRFFNGDVYLCASQEGTVTADTVDAKACGVVVTNDGVQLNTDTLTGKGKAFIITAPNGTRNNYIYSTNSSAVLNGSWTAAGGVTLNAGATVGVAQGVAFRPAGYTDGQQVPMLVGENQTTLKLVTNAGQPSSLNAYNVAAKGTLSATRQINNAVATFAKLTSSAVVGTQEFCSDCYSHSNPSKTRGIPVWWNGSRWGDALGQAVGH</sequence>
<feature type="region of interest" description="Disordered" evidence="1">
    <location>
        <begin position="28"/>
        <end position="56"/>
    </location>
</feature>
<gene>
    <name evidence="3" type="ORF">EMQ_2589</name>
</gene>
<evidence type="ECO:0000256" key="1">
    <source>
        <dbReference type="SAM" id="MobiDB-lite"/>
    </source>
</evidence>
<proteinExistence type="predicted"/>
<keyword evidence="4" id="KW-1185">Reference proteome</keyword>
<feature type="compositionally biased region" description="Polar residues" evidence="1">
    <location>
        <begin position="33"/>
        <end position="44"/>
    </location>
</feature>
<dbReference type="EMBL" id="AP023410">
    <property type="protein sequence ID" value="BCK76983.1"/>
    <property type="molecule type" value="Genomic_DNA"/>
</dbReference>
<feature type="chain" id="PRO_5044278954" description="Outer membrane protein" evidence="2">
    <location>
        <begin position="21"/>
        <end position="910"/>
    </location>
</feature>
<reference evidence="3 4" key="1">
    <citation type="journal article" date="2011" name="Microbiology">
        <title>Transcriptome response to different carbon sources in Acetobacter aceti.</title>
        <authorList>
            <person name="Sakurai K."/>
            <person name="Arai H."/>
            <person name="Ishii M."/>
            <person name="Igarashi Y."/>
        </authorList>
    </citation>
    <scope>NUCLEOTIDE SEQUENCE [LARGE SCALE GENOMIC DNA]</scope>
    <source>
        <strain evidence="3 4">NBRC 14818</strain>
    </source>
</reference>
<feature type="compositionally biased region" description="Low complexity" evidence="1">
    <location>
        <begin position="483"/>
        <end position="493"/>
    </location>
</feature>
<feature type="region of interest" description="Disordered" evidence="1">
    <location>
        <begin position="467"/>
        <end position="493"/>
    </location>
</feature>
<dbReference type="Proteomes" id="UP000516424">
    <property type="component" value="Chromosome"/>
</dbReference>
<protein>
    <recommendedName>
        <fullName evidence="5">Outer membrane protein</fullName>
    </recommendedName>
</protein>
<organism evidence="3 4">
    <name type="scientific">Acetobacter aceti NBRC 14818</name>
    <dbReference type="NCBI Taxonomy" id="887700"/>
    <lineage>
        <taxon>Bacteria</taxon>
        <taxon>Pseudomonadati</taxon>
        <taxon>Pseudomonadota</taxon>
        <taxon>Alphaproteobacteria</taxon>
        <taxon>Acetobacterales</taxon>
        <taxon>Acetobacteraceae</taxon>
        <taxon>Acetobacter</taxon>
        <taxon>Acetobacter subgen. Acetobacter</taxon>
    </lineage>
</organism>
<dbReference type="RefSeq" id="WP_018307888.1">
    <property type="nucleotide sequence ID" value="NZ_AP023410.1"/>
</dbReference>
<evidence type="ECO:0000313" key="3">
    <source>
        <dbReference type="EMBL" id="BCK76983.1"/>
    </source>
</evidence>
<name>A0AB33IIC3_ACEAC</name>
<keyword evidence="2" id="KW-0732">Signal</keyword>
<feature type="signal peptide" evidence="2">
    <location>
        <begin position="1"/>
        <end position="20"/>
    </location>
</feature>
<evidence type="ECO:0000313" key="4">
    <source>
        <dbReference type="Proteomes" id="UP000516424"/>
    </source>
</evidence>
<accession>A0AB33IIC3</accession>
<dbReference type="AlphaFoldDB" id="A0AB33IIC3"/>
<evidence type="ECO:0000256" key="2">
    <source>
        <dbReference type="SAM" id="SignalP"/>
    </source>
</evidence>
<evidence type="ECO:0008006" key="5">
    <source>
        <dbReference type="Google" id="ProtNLM"/>
    </source>
</evidence>